<dbReference type="EMBL" id="GBRH01165388">
    <property type="protein sequence ID" value="JAE32508.1"/>
    <property type="molecule type" value="Transcribed_RNA"/>
</dbReference>
<proteinExistence type="predicted"/>
<sequence>MLSCDPWGQLGAYPYSSVSLIRTNSFPVHTCIRYNTPTLKLPLQENVPVLF</sequence>
<protein>
    <submittedName>
        <fullName evidence="1">Uncharacterized protein</fullName>
    </submittedName>
</protein>
<organism evidence="1">
    <name type="scientific">Arundo donax</name>
    <name type="common">Giant reed</name>
    <name type="synonym">Donax arundinaceus</name>
    <dbReference type="NCBI Taxonomy" id="35708"/>
    <lineage>
        <taxon>Eukaryota</taxon>
        <taxon>Viridiplantae</taxon>
        <taxon>Streptophyta</taxon>
        <taxon>Embryophyta</taxon>
        <taxon>Tracheophyta</taxon>
        <taxon>Spermatophyta</taxon>
        <taxon>Magnoliopsida</taxon>
        <taxon>Liliopsida</taxon>
        <taxon>Poales</taxon>
        <taxon>Poaceae</taxon>
        <taxon>PACMAD clade</taxon>
        <taxon>Arundinoideae</taxon>
        <taxon>Arundineae</taxon>
        <taxon>Arundo</taxon>
    </lineage>
</organism>
<evidence type="ECO:0000313" key="1">
    <source>
        <dbReference type="EMBL" id="JAE32508.1"/>
    </source>
</evidence>
<dbReference type="AlphaFoldDB" id="A0A0A9HHZ5"/>
<reference evidence="1" key="1">
    <citation type="submission" date="2014-09" db="EMBL/GenBank/DDBJ databases">
        <authorList>
            <person name="Magalhaes I.L.F."/>
            <person name="Oliveira U."/>
            <person name="Santos F.R."/>
            <person name="Vidigal T.H.D.A."/>
            <person name="Brescovit A.D."/>
            <person name="Santos A.J."/>
        </authorList>
    </citation>
    <scope>NUCLEOTIDE SEQUENCE</scope>
    <source>
        <tissue evidence="1">Shoot tissue taken approximately 20 cm above the soil surface</tissue>
    </source>
</reference>
<name>A0A0A9HHZ5_ARUDO</name>
<accession>A0A0A9HHZ5</accession>
<reference evidence="1" key="2">
    <citation type="journal article" date="2015" name="Data Brief">
        <title>Shoot transcriptome of the giant reed, Arundo donax.</title>
        <authorList>
            <person name="Barrero R.A."/>
            <person name="Guerrero F.D."/>
            <person name="Moolhuijzen P."/>
            <person name="Goolsby J.A."/>
            <person name="Tidwell J."/>
            <person name="Bellgard S.E."/>
            <person name="Bellgard M.I."/>
        </authorList>
    </citation>
    <scope>NUCLEOTIDE SEQUENCE</scope>
    <source>
        <tissue evidence="1">Shoot tissue taken approximately 20 cm above the soil surface</tissue>
    </source>
</reference>